<dbReference type="Proteomes" id="UP000288216">
    <property type="component" value="Unassembled WGS sequence"/>
</dbReference>
<keyword evidence="3" id="KW-1185">Reference proteome</keyword>
<dbReference type="Pfam" id="PF25037">
    <property type="entry name" value="VPS13_C"/>
    <property type="match status" value="1"/>
</dbReference>
<feature type="non-terminal residue" evidence="2">
    <location>
        <position position="1"/>
    </location>
</feature>
<dbReference type="AlphaFoldDB" id="A0A401Q7B5"/>
<name>A0A401Q7B5_SCYTO</name>
<feature type="domain" description="Intermembrane lipid transfer protein VPS13-like C-terminal" evidence="1">
    <location>
        <begin position="52"/>
        <end position="161"/>
    </location>
</feature>
<reference evidence="2 3" key="1">
    <citation type="journal article" date="2018" name="Nat. Ecol. Evol.">
        <title>Shark genomes provide insights into elasmobranch evolution and the origin of vertebrates.</title>
        <authorList>
            <person name="Hara Y"/>
            <person name="Yamaguchi K"/>
            <person name="Onimaru K"/>
            <person name="Kadota M"/>
            <person name="Koyanagi M"/>
            <person name="Keeley SD"/>
            <person name="Tatsumi K"/>
            <person name="Tanaka K"/>
            <person name="Motone F"/>
            <person name="Kageyama Y"/>
            <person name="Nozu R"/>
            <person name="Adachi N"/>
            <person name="Nishimura O"/>
            <person name="Nakagawa R"/>
            <person name="Tanegashima C"/>
            <person name="Kiyatake I"/>
            <person name="Matsumoto R"/>
            <person name="Murakumo K"/>
            <person name="Nishida K"/>
            <person name="Terakita A"/>
            <person name="Kuratani S"/>
            <person name="Sato K"/>
            <person name="Hyodo S Kuraku.S."/>
        </authorList>
    </citation>
    <scope>NUCLEOTIDE SEQUENCE [LARGE SCALE GENOMIC DNA]</scope>
</reference>
<dbReference type="EMBL" id="BFAA01018770">
    <property type="protein sequence ID" value="GCB81227.1"/>
    <property type="molecule type" value="Genomic_DNA"/>
</dbReference>
<evidence type="ECO:0000313" key="2">
    <source>
        <dbReference type="EMBL" id="GCB81227.1"/>
    </source>
</evidence>
<protein>
    <recommendedName>
        <fullName evidence="1">Intermembrane lipid transfer protein VPS13-like C-terminal domain-containing protein</fullName>
    </recommendedName>
</protein>
<dbReference type="GO" id="GO:0045053">
    <property type="term" value="P:protein retention in Golgi apparatus"/>
    <property type="evidence" value="ECO:0007669"/>
    <property type="project" value="TreeGrafter"/>
</dbReference>
<dbReference type="InterPro" id="IPR056748">
    <property type="entry name" value="VPS13-like_C"/>
</dbReference>
<dbReference type="STRING" id="75743.A0A401Q7B5"/>
<dbReference type="PANTHER" id="PTHR16166">
    <property type="entry name" value="VACUOLAR PROTEIN SORTING-ASSOCIATED PROTEIN VPS13"/>
    <property type="match status" value="1"/>
</dbReference>
<evidence type="ECO:0000259" key="1">
    <source>
        <dbReference type="Pfam" id="PF25037"/>
    </source>
</evidence>
<dbReference type="PANTHER" id="PTHR16166:SF125">
    <property type="entry name" value="INTERMEMBRANE LIPID TRANSFER PROTEIN VPS13C"/>
    <property type="match status" value="1"/>
</dbReference>
<evidence type="ECO:0000313" key="3">
    <source>
        <dbReference type="Proteomes" id="UP000288216"/>
    </source>
</evidence>
<dbReference type="OrthoDB" id="428159at2759"/>
<dbReference type="InterPro" id="IPR026847">
    <property type="entry name" value="VPS13"/>
</dbReference>
<sequence length="209" mass="23666">AKKEGAAGFFKGVGKGLVGVVARPTGGIIDMASSTLQGIKKVAESTEDVSKLRPPRCIREDGIIRPYDRIESEGCNLFEKLDFQKFDGESYRFHCRWYEKKKAKLLITNRRVVYVSDEILGHLGNDWNYTFEEFVQPPSLEGKVLSLYIKDQSMIGFSNPKSGTESFVRKVILPDTNMAKRVSDALKEARSARQQQQLVKRKSLRFSKP</sequence>
<gene>
    <name evidence="2" type="ORF">scyTo_0021353</name>
</gene>
<proteinExistence type="predicted"/>
<accession>A0A401Q7B5</accession>
<comment type="caution">
    <text evidence="2">The sequence shown here is derived from an EMBL/GenBank/DDBJ whole genome shotgun (WGS) entry which is preliminary data.</text>
</comment>
<dbReference type="GO" id="GO:0006623">
    <property type="term" value="P:protein targeting to vacuole"/>
    <property type="evidence" value="ECO:0007669"/>
    <property type="project" value="TreeGrafter"/>
</dbReference>
<organism evidence="2 3">
    <name type="scientific">Scyliorhinus torazame</name>
    <name type="common">Cloudy catshark</name>
    <name type="synonym">Catulus torazame</name>
    <dbReference type="NCBI Taxonomy" id="75743"/>
    <lineage>
        <taxon>Eukaryota</taxon>
        <taxon>Metazoa</taxon>
        <taxon>Chordata</taxon>
        <taxon>Craniata</taxon>
        <taxon>Vertebrata</taxon>
        <taxon>Chondrichthyes</taxon>
        <taxon>Elasmobranchii</taxon>
        <taxon>Galeomorphii</taxon>
        <taxon>Galeoidea</taxon>
        <taxon>Carcharhiniformes</taxon>
        <taxon>Scyliorhinidae</taxon>
        <taxon>Scyliorhinus</taxon>
    </lineage>
</organism>
<dbReference type="GO" id="GO:0007005">
    <property type="term" value="P:mitochondrion organization"/>
    <property type="evidence" value="ECO:0007669"/>
    <property type="project" value="TreeGrafter"/>
</dbReference>